<keyword evidence="4" id="KW-1185">Reference proteome</keyword>
<evidence type="ECO:0000313" key="2">
    <source>
        <dbReference type="EMBL" id="GJM54253.1"/>
    </source>
</evidence>
<proteinExistence type="predicted"/>
<dbReference type="AlphaFoldDB" id="A0AAV5ARH7"/>
<dbReference type="RefSeq" id="WP_264847500.1">
    <property type="nucleotide sequence ID" value="NZ_BPMA01000058.1"/>
</dbReference>
<dbReference type="Proteomes" id="UP001207736">
    <property type="component" value="Unassembled WGS sequence"/>
</dbReference>
<dbReference type="Proteomes" id="UP001208692">
    <property type="component" value="Unassembled WGS sequence"/>
</dbReference>
<dbReference type="Pfam" id="PF09669">
    <property type="entry name" value="Phage_pRha"/>
    <property type="match status" value="1"/>
</dbReference>
<comment type="caution">
    <text evidence="1">The sequence shown here is derived from an EMBL/GenBank/DDBJ whole genome shotgun (WGS) entry which is preliminary data.</text>
</comment>
<evidence type="ECO:0000313" key="3">
    <source>
        <dbReference type="Proteomes" id="UP001207736"/>
    </source>
</evidence>
<accession>A0AAV5ARH7</accession>
<dbReference type="EMBL" id="BQKA01000015">
    <property type="protein sequence ID" value="GJM49902.1"/>
    <property type="molecule type" value="Genomic_DNA"/>
</dbReference>
<organism evidence="1 3">
    <name type="scientific">Capnocytophaga catalasegens</name>
    <dbReference type="NCBI Taxonomy" id="1004260"/>
    <lineage>
        <taxon>Bacteria</taxon>
        <taxon>Pseudomonadati</taxon>
        <taxon>Bacteroidota</taxon>
        <taxon>Flavobacteriia</taxon>
        <taxon>Flavobacteriales</taxon>
        <taxon>Flavobacteriaceae</taxon>
        <taxon>Capnocytophaga</taxon>
    </lineage>
</organism>
<sequence>MTTLINTIEQTMSSREIARLTGKRHAHVIRDIREITLQFADCQRQPKFGLSEYTFKRQTYINQQGKELPEYQLNQKEVLLLVSGYNVVLRAAVINRWVELEKQQGILKVPAPKTINGVKCVAYNYWLLQNGYSLTSGQVRARIKKYPEQFIKTKDGWYMSEAIAKYFLDYRNPQQRIAELPYVSPKQLRLFDKEELKEMIK</sequence>
<protein>
    <recommendedName>
        <fullName evidence="5">Rha family transcriptional regulator</fullName>
    </recommendedName>
</protein>
<evidence type="ECO:0000313" key="1">
    <source>
        <dbReference type="EMBL" id="GJM49902.1"/>
    </source>
</evidence>
<dbReference type="InterPro" id="IPR014054">
    <property type="entry name" value="Phage_regulatory_Rha"/>
</dbReference>
<reference evidence="1 4" key="1">
    <citation type="submission" date="2021-11" db="EMBL/GenBank/DDBJ databases">
        <title>Draft genome sequence of Capnocytophaga sp. strain KC07075 isolated from cat oral cavity.</title>
        <authorList>
            <person name="Suzuki M."/>
            <person name="Imaoka K."/>
            <person name="Kimura M."/>
            <person name="Morikawa S."/>
            <person name="Maeda K."/>
        </authorList>
    </citation>
    <scope>NUCLEOTIDE SEQUENCE</scope>
    <source>
        <strain evidence="1">KC07075</strain>
        <strain evidence="2 4">KC07079</strain>
    </source>
</reference>
<name>A0AAV5ARH7_9FLAO</name>
<evidence type="ECO:0000313" key="4">
    <source>
        <dbReference type="Proteomes" id="UP001208692"/>
    </source>
</evidence>
<evidence type="ECO:0008006" key="5">
    <source>
        <dbReference type="Google" id="ProtNLM"/>
    </source>
</evidence>
<gene>
    <name evidence="1" type="ORF">RCZ15_08770</name>
    <name evidence="2" type="ORF">RCZ16_25690</name>
</gene>
<dbReference type="EMBL" id="BQKB01000081">
    <property type="protein sequence ID" value="GJM54253.1"/>
    <property type="molecule type" value="Genomic_DNA"/>
</dbReference>